<proteinExistence type="inferred from homology"/>
<keyword evidence="2" id="KW-0184">Conjugation</keyword>
<feature type="domain" description="MobA/MobL protein" evidence="3">
    <location>
        <begin position="30"/>
        <end position="168"/>
    </location>
</feature>
<dbReference type="AlphaFoldDB" id="A0A370CFZ2"/>
<reference evidence="4 5" key="1">
    <citation type="journal article" date="2017" name="Int. J. Syst. Evol. Microbiol.">
        <title>Aquarickettsiella crustaci n. gen. n. sp. (Gammaproteobacteria: Legionellales: Coxiellaceae); a bacterial pathogen of the freshwater crustacean: Gammarus fossarum (Malacostraca: Amphipoda).</title>
        <authorList>
            <person name="Bojko J."/>
            <person name="Dunn A.M."/>
            <person name="Stebbing P.D."/>
            <person name="Van Aerle R."/>
            <person name="Bacela-Spychalska K."/>
            <person name="Bean T.P."/>
            <person name="Stentiford G.D."/>
        </authorList>
    </citation>
    <scope>NUCLEOTIDE SEQUENCE [LARGE SCALE GENOMIC DNA]</scope>
    <source>
        <strain evidence="4">RA15029</strain>
    </source>
</reference>
<dbReference type="Proteomes" id="UP000226429">
    <property type="component" value="Unassembled WGS sequence"/>
</dbReference>
<dbReference type="InterPro" id="IPR005053">
    <property type="entry name" value="MobA_MobL"/>
</dbReference>
<gene>
    <name evidence="4" type="ORF">CFE62_006110</name>
</gene>
<dbReference type="Gene3D" id="3.40.50.300">
    <property type="entry name" value="P-loop containing nucleotide triphosphate hydrolases"/>
    <property type="match status" value="1"/>
</dbReference>
<organism evidence="4 5">
    <name type="scientific">Candidatus Aquirickettsiella gammari</name>
    <dbReference type="NCBI Taxonomy" id="2016198"/>
    <lineage>
        <taxon>Bacteria</taxon>
        <taxon>Pseudomonadati</taxon>
        <taxon>Pseudomonadota</taxon>
        <taxon>Gammaproteobacteria</taxon>
        <taxon>Legionellales</taxon>
        <taxon>Coxiellaceae</taxon>
        <taxon>Candidatus Aquirickettsiella</taxon>
    </lineage>
</organism>
<evidence type="ECO:0000256" key="2">
    <source>
        <dbReference type="ARBA" id="ARBA00022971"/>
    </source>
</evidence>
<evidence type="ECO:0000259" key="3">
    <source>
        <dbReference type="Pfam" id="PF03389"/>
    </source>
</evidence>
<dbReference type="InterPro" id="IPR027417">
    <property type="entry name" value="P-loop_NTPase"/>
</dbReference>
<dbReference type="Gene3D" id="3.30.930.30">
    <property type="match status" value="1"/>
</dbReference>
<sequence>MCKLKFACYYFEMAIAFARISYHSRSQGHSAVAGAAYRAGIELKDHRTGEIHNFKNRSDVIYSEVLLPEGAARQFKDRETLWNAVEAAEARKNSQIAKDIVLALPRDLDLSVQIDLARNFANTHFVRHGIVADIAIHSHSDGNPHAHIYVSTRRLLGDRFDKVKARDLEPDVVRGRVVDPQFWGEQWRDFQNDYFVEQGIDLVVDANHIFSQRHEGRVRSQAHYLKEENQLKREASIEVAVRDPSSLLNSLGTQYAVFSERDIFRLIHKNTETLEQYEGALLGLKSHPDLIFLGPGDDGRDRFTTRANYQREVELAEHAALLNSRNQHPVNSDLLNQASHDFGLNAEQSDALIYIANGSDISAMVGRAGTGKSFMMRAAKQCWEASGYRVLGMAVSGIAAKGLEASSGISSSTIYSIKMQLAFGKLEIGANDILVMDEAGMIDLHDFALIVDTVRNSGAKLVIIGDPAQLQCKPPKLTPVFK</sequence>
<dbReference type="SUPFAM" id="SSF52540">
    <property type="entry name" value="P-loop containing nucleoside triphosphate hydrolases"/>
    <property type="match status" value="1"/>
</dbReference>
<dbReference type="EMBL" id="NMOS02000020">
    <property type="protein sequence ID" value="RDH40012.1"/>
    <property type="molecule type" value="Genomic_DNA"/>
</dbReference>
<accession>A0A370CFZ2</accession>
<protein>
    <recommendedName>
        <fullName evidence="3">MobA/MobL protein domain-containing protein</fullName>
    </recommendedName>
</protein>
<dbReference type="Pfam" id="PF03389">
    <property type="entry name" value="MobA_MobL"/>
    <property type="match status" value="1"/>
</dbReference>
<evidence type="ECO:0000256" key="1">
    <source>
        <dbReference type="ARBA" id="ARBA00010873"/>
    </source>
</evidence>
<evidence type="ECO:0000313" key="5">
    <source>
        <dbReference type="Proteomes" id="UP000226429"/>
    </source>
</evidence>
<reference evidence="4 5" key="2">
    <citation type="journal article" date="2018" name="J. Invertebr. Pathol.">
        <title>'Candidatus Aquirickettsiella gammari' (Gammaproteobacteria: Legionellales: Coxiellaceae): A bacterial pathogen of the freshwater crustacean Gammarus fossarum (Malacostraca: Amphipoda).</title>
        <authorList>
            <person name="Bojko J."/>
            <person name="Dunn A.M."/>
            <person name="Stebbing P.D."/>
            <person name="van Aerle R."/>
            <person name="Bacela-Spychalska K."/>
            <person name="Bean T.P."/>
            <person name="Urrutia A."/>
            <person name="Stentiford G.D."/>
        </authorList>
    </citation>
    <scope>NUCLEOTIDE SEQUENCE [LARGE SCALE GENOMIC DNA]</scope>
    <source>
        <strain evidence="4">RA15029</strain>
    </source>
</reference>
<comment type="caution">
    <text evidence="4">The sequence shown here is derived from an EMBL/GenBank/DDBJ whole genome shotgun (WGS) entry which is preliminary data.</text>
</comment>
<name>A0A370CFZ2_9COXI</name>
<comment type="similarity">
    <text evidence="1">Belongs to the MobA/MobL family.</text>
</comment>
<keyword evidence="5" id="KW-1185">Reference proteome</keyword>
<evidence type="ECO:0000313" key="4">
    <source>
        <dbReference type="EMBL" id="RDH40012.1"/>
    </source>
</evidence>
<dbReference type="Pfam" id="PF13604">
    <property type="entry name" value="AAA_30"/>
    <property type="match status" value="1"/>
</dbReference>